<evidence type="ECO:0000313" key="2">
    <source>
        <dbReference type="Proteomes" id="UP000439903"/>
    </source>
</evidence>
<organism evidence="1 2">
    <name type="scientific">Gigaspora margarita</name>
    <dbReference type="NCBI Taxonomy" id="4874"/>
    <lineage>
        <taxon>Eukaryota</taxon>
        <taxon>Fungi</taxon>
        <taxon>Fungi incertae sedis</taxon>
        <taxon>Mucoromycota</taxon>
        <taxon>Glomeromycotina</taxon>
        <taxon>Glomeromycetes</taxon>
        <taxon>Diversisporales</taxon>
        <taxon>Gigasporaceae</taxon>
        <taxon>Gigaspora</taxon>
    </lineage>
</organism>
<sequence>MRYCDKELLKILNCKISTLEITDHQIEASTIVQILEKSGLLLQRIKLASTRSILEESSLLETLKSFCPNITYLTIWGIKFSTQLVELIGNLKKLQFFTLRCKDKIKQEEERERRVRQFAEILPLTLQYLDLRLNTWLEPYIDILLNHCNAPLDTLLIDDSQGHENTTQVLIEFCIRNRAFKYLSGDLSPNTEKELKKYIKFIPDGYDIEF</sequence>
<reference evidence="1 2" key="1">
    <citation type="journal article" date="2019" name="Environ. Microbiol.">
        <title>At the nexus of three kingdoms: the genome of the mycorrhizal fungus Gigaspora margarita provides insights into plant, endobacterial and fungal interactions.</title>
        <authorList>
            <person name="Venice F."/>
            <person name="Ghignone S."/>
            <person name="Salvioli di Fossalunga A."/>
            <person name="Amselem J."/>
            <person name="Novero M."/>
            <person name="Xianan X."/>
            <person name="Sedzielewska Toro K."/>
            <person name="Morin E."/>
            <person name="Lipzen A."/>
            <person name="Grigoriev I.V."/>
            <person name="Henrissat B."/>
            <person name="Martin F.M."/>
            <person name="Bonfante P."/>
        </authorList>
    </citation>
    <scope>NUCLEOTIDE SEQUENCE [LARGE SCALE GENOMIC DNA]</scope>
    <source>
        <strain evidence="1 2">BEG34</strain>
    </source>
</reference>
<name>A0A8H4A5Y5_GIGMA</name>
<protein>
    <submittedName>
        <fullName evidence="1">Uncharacterized protein</fullName>
    </submittedName>
</protein>
<evidence type="ECO:0000313" key="1">
    <source>
        <dbReference type="EMBL" id="KAF0424073.1"/>
    </source>
</evidence>
<comment type="caution">
    <text evidence="1">The sequence shown here is derived from an EMBL/GenBank/DDBJ whole genome shotgun (WGS) entry which is preliminary data.</text>
</comment>
<dbReference type="Proteomes" id="UP000439903">
    <property type="component" value="Unassembled WGS sequence"/>
</dbReference>
<proteinExistence type="predicted"/>
<dbReference type="EMBL" id="WTPW01001656">
    <property type="protein sequence ID" value="KAF0424073.1"/>
    <property type="molecule type" value="Genomic_DNA"/>
</dbReference>
<keyword evidence="2" id="KW-1185">Reference proteome</keyword>
<accession>A0A8H4A5Y5</accession>
<gene>
    <name evidence="1" type="ORF">F8M41_006625</name>
</gene>
<dbReference type="AlphaFoldDB" id="A0A8H4A5Y5"/>
<dbReference type="SUPFAM" id="SSF52047">
    <property type="entry name" value="RNI-like"/>
    <property type="match status" value="1"/>
</dbReference>